<feature type="compositionally biased region" description="Basic and acidic residues" evidence="1">
    <location>
        <begin position="10"/>
        <end position="22"/>
    </location>
</feature>
<reference evidence="2 3" key="1">
    <citation type="submission" date="2017-03" db="EMBL/GenBank/DDBJ databases">
        <title>Complete genome sequence of Blastomonas fulva degrading microcsystin LR.</title>
        <authorList>
            <person name="Lee H.-g."/>
            <person name="Jin L."/>
            <person name="oh H.-M."/>
        </authorList>
    </citation>
    <scope>NUCLEOTIDE SEQUENCE [LARGE SCALE GENOMIC DNA]</scope>
    <source>
        <strain evidence="2 3">T2</strain>
    </source>
</reference>
<dbReference type="EMBL" id="CP020083">
    <property type="protein sequence ID" value="ASR53002.1"/>
    <property type="molecule type" value="Genomic_DNA"/>
</dbReference>
<dbReference type="RefSeq" id="WP_117353110.1">
    <property type="nucleotide sequence ID" value="NZ_CP020083.1"/>
</dbReference>
<dbReference type="GeneID" id="303487355"/>
<keyword evidence="3" id="KW-1185">Reference proteome</keyword>
<evidence type="ECO:0000256" key="1">
    <source>
        <dbReference type="SAM" id="MobiDB-lite"/>
    </source>
</evidence>
<name>A0ABM6MAC1_9SPHN</name>
<protein>
    <recommendedName>
        <fullName evidence="4">Transposase IS66 zinc-finger binding domain-containing protein</fullName>
    </recommendedName>
</protein>
<accession>A0ABM6MAC1</accession>
<organism evidence="2 3">
    <name type="scientific">Blastomonas fulva</name>
    <dbReference type="NCBI Taxonomy" id="1550728"/>
    <lineage>
        <taxon>Bacteria</taxon>
        <taxon>Pseudomonadati</taxon>
        <taxon>Pseudomonadota</taxon>
        <taxon>Alphaproteobacteria</taxon>
        <taxon>Sphingomonadales</taxon>
        <taxon>Sphingomonadaceae</taxon>
        <taxon>Blastomonas</taxon>
    </lineage>
</organism>
<evidence type="ECO:0000313" key="3">
    <source>
        <dbReference type="Proteomes" id="UP000258016"/>
    </source>
</evidence>
<sequence length="85" mass="9659">MAQSPMLVQESERRTASRRAEMPKAVAKMPRTRLSICVRKRRFASQSDAIATALAADIELRPYVCDRCGQYHLTSRLKGKRRLAP</sequence>
<proteinExistence type="predicted"/>
<evidence type="ECO:0008006" key="4">
    <source>
        <dbReference type="Google" id="ProtNLM"/>
    </source>
</evidence>
<gene>
    <name evidence="2" type="ORF">B5J99_17330</name>
</gene>
<evidence type="ECO:0000313" key="2">
    <source>
        <dbReference type="EMBL" id="ASR53002.1"/>
    </source>
</evidence>
<dbReference type="Proteomes" id="UP000258016">
    <property type="component" value="Chromosome"/>
</dbReference>
<feature type="region of interest" description="Disordered" evidence="1">
    <location>
        <begin position="1"/>
        <end position="26"/>
    </location>
</feature>